<protein>
    <submittedName>
        <fullName evidence="6">PmbA protein</fullName>
    </submittedName>
</protein>
<sequence>MLSPDQARDRALDLVERARRAGAETADAVYGASSSEGIQVRLGKLEDVERSESEHIALRVFVGKRSASIGSSDLSPAALDELAARAIDMARAAPEDAYAGLAPDELLTRGPWPDLDLIDAHEPSPEALREAALEAEDAARAVSGITNSDGGTASFGHGVFALATSHGFSGAYGSTSHSLSASVVGGDGSDKQRDNAWRSTHHHADLPSPAEIGRLAGERTVAKLGSGKLKSGAMPVIFDPRVSSSLVGHLLGAITGSAITRRSSFLLEKLGEQIFAPGILIADDPHTPRGLRSRPFDGEGLATSARNVVEDGRLTGWLLDSASARQLNLAPTGHAARNGGGAPGVSTGNVHLAAGTLSPKELMADVKDGVYVTELIGQGVNGVTGDYSRGAAGFRIVDGELAGPVAEFTVAGNLLRMFAQLTAANDLEWHRAINVPTLRVDGMTVAGD</sequence>
<dbReference type="GO" id="GO:0005829">
    <property type="term" value="C:cytosol"/>
    <property type="evidence" value="ECO:0007669"/>
    <property type="project" value="TreeGrafter"/>
</dbReference>
<dbReference type="PANTHER" id="PTHR43421:SF1">
    <property type="entry name" value="METALLOPROTEASE PMBA"/>
    <property type="match status" value="1"/>
</dbReference>
<feature type="region of interest" description="Disordered" evidence="2">
    <location>
        <begin position="179"/>
        <end position="212"/>
    </location>
</feature>
<dbReference type="SUPFAM" id="SSF111283">
    <property type="entry name" value="Putative modulator of DNA gyrase, PmbA/TldD"/>
    <property type="match status" value="1"/>
</dbReference>
<dbReference type="GO" id="GO:0006508">
    <property type="term" value="P:proteolysis"/>
    <property type="evidence" value="ECO:0007669"/>
    <property type="project" value="InterPro"/>
</dbReference>
<evidence type="ECO:0000313" key="6">
    <source>
        <dbReference type="EMBL" id="EZP80335.1"/>
    </source>
</evidence>
<feature type="domain" description="Metalloprotease TldD/E C-terminal" evidence="4">
    <location>
        <begin position="231"/>
        <end position="447"/>
    </location>
</feature>
<dbReference type="InterPro" id="IPR036059">
    <property type="entry name" value="TldD/PmbA_sf"/>
</dbReference>
<dbReference type="PATRIC" id="fig|158500.4.peg.3490"/>
<evidence type="ECO:0000313" key="7">
    <source>
        <dbReference type="Proteomes" id="UP000024329"/>
    </source>
</evidence>
<reference evidence="6 7" key="1">
    <citation type="submission" date="2014-03" db="EMBL/GenBank/DDBJ databases">
        <title>Whole genome sequence of Novosphingobium resinovorum KF1.</title>
        <authorList>
            <person name="Gan H.M."/>
            <person name="Gan H.Y."/>
            <person name="Chew T.H."/>
            <person name="Savka M.A."/>
        </authorList>
    </citation>
    <scope>NUCLEOTIDE SEQUENCE [LARGE SCALE GENOMIC DNA]</scope>
    <source>
        <strain evidence="6 7">KF1</strain>
    </source>
</reference>
<dbReference type="InterPro" id="IPR047657">
    <property type="entry name" value="PmbA"/>
</dbReference>
<comment type="similarity">
    <text evidence="1">Belongs to the peptidase U62 family.</text>
</comment>
<evidence type="ECO:0000259" key="4">
    <source>
        <dbReference type="Pfam" id="PF19289"/>
    </source>
</evidence>
<dbReference type="eggNOG" id="COG0312">
    <property type="taxonomic scope" value="Bacteria"/>
</dbReference>
<gene>
    <name evidence="6" type="ORF">BV97_03422</name>
</gene>
<dbReference type="RefSeq" id="WP_036527220.1">
    <property type="nucleotide sequence ID" value="NZ_JFYZ01000017.1"/>
</dbReference>
<dbReference type="EMBL" id="JFYZ01000017">
    <property type="protein sequence ID" value="EZP80335.1"/>
    <property type="molecule type" value="Genomic_DNA"/>
</dbReference>
<dbReference type="Pfam" id="PF19289">
    <property type="entry name" value="PmbA_TldD_3rd"/>
    <property type="match status" value="1"/>
</dbReference>
<feature type="domain" description="Metalloprotease TldD/E central" evidence="5">
    <location>
        <begin position="121"/>
        <end position="224"/>
    </location>
</feature>
<dbReference type="InterPro" id="IPR045570">
    <property type="entry name" value="Metalloprtase-TldD/E_cen_dom"/>
</dbReference>
<dbReference type="STRING" id="158500.BES08_09520"/>
<proteinExistence type="inferred from homology"/>
<evidence type="ECO:0000256" key="1">
    <source>
        <dbReference type="ARBA" id="ARBA00005836"/>
    </source>
</evidence>
<dbReference type="InterPro" id="IPR002510">
    <property type="entry name" value="Metalloprtase-TldD/E_N"/>
</dbReference>
<dbReference type="InterPro" id="IPR035068">
    <property type="entry name" value="TldD/PmbA_N"/>
</dbReference>
<organism evidence="6 7">
    <name type="scientific">Novosphingobium resinovorum</name>
    <dbReference type="NCBI Taxonomy" id="158500"/>
    <lineage>
        <taxon>Bacteria</taxon>
        <taxon>Pseudomonadati</taxon>
        <taxon>Pseudomonadota</taxon>
        <taxon>Alphaproteobacteria</taxon>
        <taxon>Sphingomonadales</taxon>
        <taxon>Sphingomonadaceae</taxon>
        <taxon>Novosphingobium</taxon>
    </lineage>
</organism>
<dbReference type="Gene3D" id="3.30.2290.10">
    <property type="entry name" value="PmbA/TldD superfamily"/>
    <property type="match status" value="1"/>
</dbReference>
<comment type="caution">
    <text evidence="6">The sequence shown here is derived from an EMBL/GenBank/DDBJ whole genome shotgun (WGS) entry which is preliminary data.</text>
</comment>
<evidence type="ECO:0000259" key="5">
    <source>
        <dbReference type="Pfam" id="PF19290"/>
    </source>
</evidence>
<dbReference type="InterPro" id="IPR045569">
    <property type="entry name" value="Metalloprtase-TldD/E_C"/>
</dbReference>
<accession>A0A031JTT7</accession>
<dbReference type="AlphaFoldDB" id="A0A031JTT7"/>
<name>A0A031JTT7_9SPHN</name>
<dbReference type="Pfam" id="PF01523">
    <property type="entry name" value="PmbA_TldD_1st"/>
    <property type="match status" value="1"/>
</dbReference>
<dbReference type="Proteomes" id="UP000024329">
    <property type="component" value="Unassembled WGS sequence"/>
</dbReference>
<evidence type="ECO:0000259" key="3">
    <source>
        <dbReference type="Pfam" id="PF01523"/>
    </source>
</evidence>
<dbReference type="PANTHER" id="PTHR43421">
    <property type="entry name" value="METALLOPROTEASE PMBA"/>
    <property type="match status" value="1"/>
</dbReference>
<dbReference type="Pfam" id="PF19290">
    <property type="entry name" value="PmbA_TldD_2nd"/>
    <property type="match status" value="1"/>
</dbReference>
<evidence type="ECO:0000256" key="2">
    <source>
        <dbReference type="SAM" id="MobiDB-lite"/>
    </source>
</evidence>
<feature type="domain" description="Metalloprotease TldD/E N-terminal" evidence="3">
    <location>
        <begin position="26"/>
        <end position="90"/>
    </location>
</feature>
<dbReference type="GO" id="GO:0008237">
    <property type="term" value="F:metallopeptidase activity"/>
    <property type="evidence" value="ECO:0007669"/>
    <property type="project" value="InterPro"/>
</dbReference>